<dbReference type="Proteomes" id="UP001165060">
    <property type="component" value="Unassembled WGS sequence"/>
</dbReference>
<feature type="transmembrane region" description="Helical" evidence="8">
    <location>
        <begin position="100"/>
        <end position="121"/>
    </location>
</feature>
<evidence type="ECO:0000256" key="7">
    <source>
        <dbReference type="SAM" id="MobiDB-lite"/>
    </source>
</evidence>
<evidence type="ECO:0000256" key="1">
    <source>
        <dbReference type="ARBA" id="ARBA00004141"/>
    </source>
</evidence>
<evidence type="ECO:0000256" key="3">
    <source>
        <dbReference type="ARBA" id="ARBA00022692"/>
    </source>
</evidence>
<dbReference type="InterPro" id="IPR000425">
    <property type="entry name" value="MIP"/>
</dbReference>
<dbReference type="CDD" id="cd00333">
    <property type="entry name" value="MIP"/>
    <property type="match status" value="1"/>
</dbReference>
<evidence type="ECO:0000256" key="6">
    <source>
        <dbReference type="RuleBase" id="RU000477"/>
    </source>
</evidence>
<evidence type="ECO:0000256" key="4">
    <source>
        <dbReference type="ARBA" id="ARBA00022989"/>
    </source>
</evidence>
<keyword evidence="10" id="KW-1185">Reference proteome</keyword>
<sequence>MYGAGDGARPAGIRRASSLSAIPGKVQLRRFGAGLDLHCGELLEPLFWRACLAELVGTTLFLFFAVSSIVYRGLFSLAAVVPGVPTITESNYGSAARSSIAWTFGLAIFVLVFIFSPVSGANLNPAVSLGLAVLRKITVVRFAAYTIAQCLGATLGTLIARHIEPAVFSRQSGGINALSPEINPSGAFLAEFMGTFLLVTVVLCAIDESRKLHTLPYLSILAPFAAGMAVTVIHLALIPIDGCGINPARSFGPALVTGIWKDQWVFWIGPWVGAVAAALLHGLVFSGENRFENVKNDDGILRVGSIGTGAPIITASEMAGGIVNGTSPDSLAPVDEPSGTRQRRSAEDSDPAV</sequence>
<dbReference type="InterPro" id="IPR022357">
    <property type="entry name" value="MIP_CS"/>
</dbReference>
<evidence type="ECO:0008006" key="11">
    <source>
        <dbReference type="Google" id="ProtNLM"/>
    </source>
</evidence>
<keyword evidence="2 6" id="KW-0813">Transport</keyword>
<keyword evidence="3 6" id="KW-0812">Transmembrane</keyword>
<feature type="transmembrane region" description="Helical" evidence="8">
    <location>
        <begin position="264"/>
        <end position="285"/>
    </location>
</feature>
<name>A0ABQ6MWX1_9STRA</name>
<evidence type="ECO:0000313" key="9">
    <source>
        <dbReference type="EMBL" id="GMI34253.1"/>
    </source>
</evidence>
<comment type="similarity">
    <text evidence="6">Belongs to the MIP/aquaporin (TC 1.A.8) family.</text>
</comment>
<dbReference type="SUPFAM" id="SSF81338">
    <property type="entry name" value="Aquaporin-like"/>
    <property type="match status" value="1"/>
</dbReference>
<dbReference type="EMBL" id="BRYB01001816">
    <property type="protein sequence ID" value="GMI34253.1"/>
    <property type="molecule type" value="Genomic_DNA"/>
</dbReference>
<evidence type="ECO:0000313" key="10">
    <source>
        <dbReference type="Proteomes" id="UP001165060"/>
    </source>
</evidence>
<feature type="transmembrane region" description="Helical" evidence="8">
    <location>
        <begin position="142"/>
        <end position="163"/>
    </location>
</feature>
<feature type="region of interest" description="Disordered" evidence="7">
    <location>
        <begin position="325"/>
        <end position="353"/>
    </location>
</feature>
<evidence type="ECO:0000256" key="2">
    <source>
        <dbReference type="ARBA" id="ARBA00022448"/>
    </source>
</evidence>
<evidence type="ECO:0000256" key="8">
    <source>
        <dbReference type="SAM" id="Phobius"/>
    </source>
</evidence>
<dbReference type="PANTHER" id="PTHR19139:SF284">
    <property type="entry name" value="AQUAPORIN"/>
    <property type="match status" value="1"/>
</dbReference>
<dbReference type="PANTHER" id="PTHR19139">
    <property type="entry name" value="AQUAPORIN TRANSPORTER"/>
    <property type="match status" value="1"/>
</dbReference>
<accession>A0ABQ6MWX1</accession>
<dbReference type="PROSITE" id="PS00221">
    <property type="entry name" value="MIP"/>
    <property type="match status" value="1"/>
</dbReference>
<comment type="caution">
    <text evidence="9">The sequence shown here is derived from an EMBL/GenBank/DDBJ whole genome shotgun (WGS) entry which is preliminary data.</text>
</comment>
<reference evidence="9 10" key="1">
    <citation type="journal article" date="2023" name="Commun. Biol.">
        <title>Genome analysis of Parmales, the sister group of diatoms, reveals the evolutionary specialization of diatoms from phago-mixotrophs to photoautotrophs.</title>
        <authorList>
            <person name="Ban H."/>
            <person name="Sato S."/>
            <person name="Yoshikawa S."/>
            <person name="Yamada K."/>
            <person name="Nakamura Y."/>
            <person name="Ichinomiya M."/>
            <person name="Sato N."/>
            <person name="Blanc-Mathieu R."/>
            <person name="Endo H."/>
            <person name="Kuwata A."/>
            <person name="Ogata H."/>
        </authorList>
    </citation>
    <scope>NUCLEOTIDE SEQUENCE [LARGE SCALE GENOMIC DNA]</scope>
</reference>
<feature type="transmembrane region" description="Helical" evidence="8">
    <location>
        <begin position="218"/>
        <end position="240"/>
    </location>
</feature>
<feature type="transmembrane region" description="Helical" evidence="8">
    <location>
        <begin position="186"/>
        <end position="206"/>
    </location>
</feature>
<evidence type="ECO:0000256" key="5">
    <source>
        <dbReference type="ARBA" id="ARBA00023136"/>
    </source>
</evidence>
<keyword evidence="4 8" id="KW-1133">Transmembrane helix</keyword>
<dbReference type="InterPro" id="IPR034294">
    <property type="entry name" value="Aquaporin_transptr"/>
</dbReference>
<organism evidence="9 10">
    <name type="scientific">Tetraparma gracilis</name>
    <dbReference type="NCBI Taxonomy" id="2962635"/>
    <lineage>
        <taxon>Eukaryota</taxon>
        <taxon>Sar</taxon>
        <taxon>Stramenopiles</taxon>
        <taxon>Ochrophyta</taxon>
        <taxon>Bolidophyceae</taxon>
        <taxon>Parmales</taxon>
        <taxon>Triparmaceae</taxon>
        <taxon>Tetraparma</taxon>
    </lineage>
</organism>
<dbReference type="Pfam" id="PF00230">
    <property type="entry name" value="MIP"/>
    <property type="match status" value="1"/>
</dbReference>
<gene>
    <name evidence="9" type="ORF">TeGR_g3969</name>
</gene>
<dbReference type="PRINTS" id="PR00783">
    <property type="entry name" value="MINTRINSICP"/>
</dbReference>
<feature type="transmembrane region" description="Helical" evidence="8">
    <location>
        <begin position="69"/>
        <end position="88"/>
    </location>
</feature>
<keyword evidence="5 8" id="KW-0472">Membrane</keyword>
<dbReference type="InterPro" id="IPR023271">
    <property type="entry name" value="Aquaporin-like"/>
</dbReference>
<protein>
    <recommendedName>
        <fullName evidence="11">Aquaporin</fullName>
    </recommendedName>
</protein>
<proteinExistence type="inferred from homology"/>
<dbReference type="Gene3D" id="1.20.1080.10">
    <property type="entry name" value="Glycerol uptake facilitator protein"/>
    <property type="match status" value="1"/>
</dbReference>
<comment type="subcellular location">
    <subcellularLocation>
        <location evidence="1">Membrane</location>
        <topology evidence="1">Multi-pass membrane protein</topology>
    </subcellularLocation>
</comment>